<proteinExistence type="predicted"/>
<dbReference type="EMBL" id="LT599583">
    <property type="protein sequence ID" value="SBW83981.1"/>
    <property type="molecule type" value="Genomic_DNA"/>
</dbReference>
<evidence type="ECO:0000313" key="3">
    <source>
        <dbReference type="Proteomes" id="UP000245431"/>
    </source>
</evidence>
<name>A0A1D3K702_PSEVE</name>
<organism evidence="2 3">
    <name type="scientific">Pseudomonas veronii 1YdBTEX2</name>
    <dbReference type="NCBI Taxonomy" id="1295141"/>
    <lineage>
        <taxon>Bacteria</taxon>
        <taxon>Pseudomonadati</taxon>
        <taxon>Pseudomonadota</taxon>
        <taxon>Gammaproteobacteria</taxon>
        <taxon>Pseudomonadales</taxon>
        <taxon>Pseudomonadaceae</taxon>
        <taxon>Pseudomonas</taxon>
    </lineage>
</organism>
<evidence type="ECO:0000313" key="2">
    <source>
        <dbReference type="EMBL" id="SBW83981.1"/>
    </source>
</evidence>
<dbReference type="AlphaFoldDB" id="A0A1D3K702"/>
<accession>A0A1D3K702</accession>
<protein>
    <recommendedName>
        <fullName evidence="4">Copper resistance protein B</fullName>
    </recommendedName>
</protein>
<dbReference type="Proteomes" id="UP000245431">
    <property type="component" value="Chromosome PVE_r1"/>
</dbReference>
<reference evidence="3" key="1">
    <citation type="submission" date="2016-07" db="EMBL/GenBank/DDBJ databases">
        <authorList>
            <person name="Florea S."/>
            <person name="Webb J.S."/>
            <person name="Jaromczyk J."/>
            <person name="Schardl C.L."/>
        </authorList>
    </citation>
    <scope>NUCLEOTIDE SEQUENCE [LARGE SCALE GENOMIC DNA]</scope>
    <source>
        <strain evidence="3">1YdBTEX2</strain>
    </source>
</reference>
<evidence type="ECO:0008006" key="4">
    <source>
        <dbReference type="Google" id="ProtNLM"/>
    </source>
</evidence>
<gene>
    <name evidence="2" type="ORF">PVE_R1G6102</name>
</gene>
<sequence>MTANDSKLDHGAMDNSKMSHESMDHDQKTKKAD</sequence>
<feature type="region of interest" description="Disordered" evidence="1">
    <location>
        <begin position="1"/>
        <end position="33"/>
    </location>
</feature>
<evidence type="ECO:0000256" key="1">
    <source>
        <dbReference type="SAM" id="MobiDB-lite"/>
    </source>
</evidence>